<dbReference type="AlphaFoldDB" id="A0A4R9JY17"/>
<protein>
    <recommendedName>
        <fullName evidence="3">Alpha/beta hydrolase</fullName>
    </recommendedName>
</protein>
<comment type="caution">
    <text evidence="1">The sequence shown here is derived from an EMBL/GenBank/DDBJ whole genome shotgun (WGS) entry which is preliminary data.</text>
</comment>
<evidence type="ECO:0000313" key="1">
    <source>
        <dbReference type="EMBL" id="TGL58110.1"/>
    </source>
</evidence>
<evidence type="ECO:0008006" key="3">
    <source>
        <dbReference type="Google" id="ProtNLM"/>
    </source>
</evidence>
<dbReference type="EMBL" id="RQGD01000034">
    <property type="protein sequence ID" value="TGL58110.1"/>
    <property type="molecule type" value="Genomic_DNA"/>
</dbReference>
<reference evidence="1" key="1">
    <citation type="journal article" date="2019" name="PLoS Negl. Trop. Dis.">
        <title>Revisiting the worldwide diversity of Leptospira species in the environment.</title>
        <authorList>
            <person name="Vincent A.T."/>
            <person name="Schiettekatte O."/>
            <person name="Bourhy P."/>
            <person name="Veyrier F.J."/>
            <person name="Picardeau M."/>
        </authorList>
    </citation>
    <scope>NUCLEOTIDE SEQUENCE [LARGE SCALE GENOMIC DNA]</scope>
    <source>
        <strain evidence="1">201702476</strain>
    </source>
</reference>
<dbReference type="OrthoDB" id="318816at2"/>
<keyword evidence="2" id="KW-1185">Reference proteome</keyword>
<accession>A0A4R9JY17</accession>
<proteinExistence type="predicted"/>
<sequence length="321" mass="36646">MDEICESEKAILDWAASYPKYRKLTDLTKEVLLEIQNETDIDHAAAVFYHRAITEPLNRKFIEYVFTKQNEMLRKRPDYSKKNILFAIAPGMFYKDNTEVDADGKMIRSMVRSMGITDAVIPTDQTGTVEGNGTIICDFIKNNQDKNTIIIGTASKGSGDFKMAIDQCGKEPYFAKVSGWFNFGGLTKGSLVMNAMMEHWLYSKEGKLYFWWNNYNWKGLESLRGGPDAPLAKNVEFPKTMIVVNIVGVPMSQVVTDRARPLYDYLSQFGPNEGLTLLSDGYIQGAPLFPSWRNDHYFRVPLPEERMKAFITYIVETKKIK</sequence>
<gene>
    <name evidence="1" type="ORF">EHQ58_12050</name>
</gene>
<name>A0A4R9JY17_9LEPT</name>
<dbReference type="Proteomes" id="UP000297693">
    <property type="component" value="Unassembled WGS sequence"/>
</dbReference>
<dbReference type="RefSeq" id="WP_135624128.1">
    <property type="nucleotide sequence ID" value="NZ_RQGD01000034.1"/>
</dbReference>
<organism evidence="1 2">
    <name type="scientific">Leptospira ognonensis</name>
    <dbReference type="NCBI Taxonomy" id="2484945"/>
    <lineage>
        <taxon>Bacteria</taxon>
        <taxon>Pseudomonadati</taxon>
        <taxon>Spirochaetota</taxon>
        <taxon>Spirochaetia</taxon>
        <taxon>Leptospirales</taxon>
        <taxon>Leptospiraceae</taxon>
        <taxon>Leptospira</taxon>
    </lineage>
</organism>
<evidence type="ECO:0000313" key="2">
    <source>
        <dbReference type="Proteomes" id="UP000297693"/>
    </source>
</evidence>